<dbReference type="Proteomes" id="UP000184315">
    <property type="component" value="Unassembled WGS sequence"/>
</dbReference>
<evidence type="ECO:0000313" key="2">
    <source>
        <dbReference type="Proteomes" id="UP000184315"/>
    </source>
</evidence>
<proteinExistence type="predicted"/>
<dbReference type="AlphaFoldDB" id="A0A1J1LTW3"/>
<keyword evidence="2" id="KW-1185">Reference proteome</keyword>
<evidence type="ECO:0000313" key="1">
    <source>
        <dbReference type="EMBL" id="CUR36040.1"/>
    </source>
</evidence>
<protein>
    <submittedName>
        <fullName evidence="1">Uncharacterized protein</fullName>
    </submittedName>
</protein>
<dbReference type="OrthoDB" id="532556at2"/>
<organism evidence="1 2">
    <name type="scientific">Planktothrix tepida PCC 9214</name>
    <dbReference type="NCBI Taxonomy" id="671072"/>
    <lineage>
        <taxon>Bacteria</taxon>
        <taxon>Bacillati</taxon>
        <taxon>Cyanobacteriota</taxon>
        <taxon>Cyanophyceae</taxon>
        <taxon>Oscillatoriophycideae</taxon>
        <taxon>Oscillatoriales</taxon>
        <taxon>Microcoleaceae</taxon>
        <taxon>Planktothrix</taxon>
    </lineage>
</organism>
<dbReference type="RefSeq" id="WP_072717163.1">
    <property type="nucleotide sequence ID" value="NZ_LN889764.1"/>
</dbReference>
<dbReference type="Gene3D" id="2.30.30.40">
    <property type="entry name" value="SH3 Domains"/>
    <property type="match status" value="1"/>
</dbReference>
<sequence length="129" mass="14497">MKIPLAALNLTMVLLSQLPIPIPDSQGNYYSNEAPVKGQASPRLMAGSLWKVVTTTLNCRQTPNINSPIIQQFKQGDILQAKVYRGGSDEVLINAKDSQQLPWMPVRRYPENNPCYVRANQRYIQPMSP</sequence>
<dbReference type="EMBL" id="CZDF01000188">
    <property type="protein sequence ID" value="CUR36040.1"/>
    <property type="molecule type" value="Genomic_DNA"/>
</dbReference>
<accession>A0A1J1LTW3</accession>
<name>A0A1J1LTW3_9CYAN</name>
<reference evidence="2" key="1">
    <citation type="submission" date="2015-10" db="EMBL/GenBank/DDBJ databases">
        <authorList>
            <person name="Regsiter A."/>
            <person name="william w."/>
        </authorList>
    </citation>
    <scope>NUCLEOTIDE SEQUENCE [LARGE SCALE GENOMIC DNA]</scope>
</reference>
<gene>
    <name evidence="1" type="ORF">PL921480150</name>
</gene>